<dbReference type="PANTHER" id="PTHR44472:SF1">
    <property type="entry name" value="DDB1 AND CUL4 ASSOCIATED FACTOR 4"/>
    <property type="match status" value="1"/>
</dbReference>
<evidence type="ECO:0000256" key="2">
    <source>
        <dbReference type="ARBA" id="ARBA00022737"/>
    </source>
</evidence>
<dbReference type="Proteomes" id="UP000184330">
    <property type="component" value="Unassembled WGS sequence"/>
</dbReference>
<keyword evidence="2" id="KW-0677">Repeat</keyword>
<protein>
    <recommendedName>
        <fullName evidence="6">Myocyte-specific enhancer factor 2d</fullName>
    </recommendedName>
</protein>
<proteinExistence type="predicted"/>
<dbReference type="InterPro" id="IPR036322">
    <property type="entry name" value="WD40_repeat_dom_sf"/>
</dbReference>
<organism evidence="4 5">
    <name type="scientific">Phialocephala subalpina</name>
    <dbReference type="NCBI Taxonomy" id="576137"/>
    <lineage>
        <taxon>Eukaryota</taxon>
        <taxon>Fungi</taxon>
        <taxon>Dikarya</taxon>
        <taxon>Ascomycota</taxon>
        <taxon>Pezizomycotina</taxon>
        <taxon>Leotiomycetes</taxon>
        <taxon>Helotiales</taxon>
        <taxon>Mollisiaceae</taxon>
        <taxon>Phialocephala</taxon>
        <taxon>Phialocephala fortinii species complex</taxon>
    </lineage>
</organism>
<feature type="region of interest" description="Disordered" evidence="3">
    <location>
        <begin position="477"/>
        <end position="502"/>
    </location>
</feature>
<gene>
    <name evidence="4" type="ORF">PAC_03685</name>
</gene>
<sequence length="516" mass="57896">MDRPIREIPGFYYDKDKKKYFKIQGSTEPARSAYSAESVKRRQVRDLHEEQEAKKAERMADGVKRLTIQERDLSGFLMKREFGYRPTLDTPRSILADSFLQRKGYYKPHPFRSTASHNAGLFFNVRPRPASEKLSVEIHCAHLNNVSSSFVEIDEWGSKESGPSVDHTFNGAGQTTSISCNGRFHASTWYSGSTNSGIGVWRGPSSGYAAMVSGPGTDRGRDVDVLSSTAAPETSPFLFAFGTSSGILTYDKDGRMGWVKDTYYPALHYPKDVFALEFLSLGESNQNPSILLCGGRPGEINRIDLRAPVFANETLIFHPSSITHIKQVDKHRIIVPGLESSMCQYDLRFLKEFQDTRLKILRTTTHPYLQYPEYKNKATILAGFDIDTESGLVAAAQEGDDYSPAIQIFSLHSGHVLASRRLGRGSHYLPPFTPNCLRFVRDVPGTMKSLYVATQRGAITRHAFRDGEIEFKGHNGKRDEMLDYNTGEPRDPGDDYSEALRDVETRVLPRSYGSRG</sequence>
<dbReference type="AlphaFoldDB" id="A0A1L7WM10"/>
<dbReference type="GO" id="GO:0080008">
    <property type="term" value="C:Cul4-RING E3 ubiquitin ligase complex"/>
    <property type="evidence" value="ECO:0007669"/>
    <property type="project" value="TreeGrafter"/>
</dbReference>
<evidence type="ECO:0000313" key="5">
    <source>
        <dbReference type="Proteomes" id="UP000184330"/>
    </source>
</evidence>
<reference evidence="4 5" key="1">
    <citation type="submission" date="2016-03" db="EMBL/GenBank/DDBJ databases">
        <authorList>
            <person name="Ploux O."/>
        </authorList>
    </citation>
    <scope>NUCLEOTIDE SEQUENCE [LARGE SCALE GENOMIC DNA]</scope>
    <source>
        <strain evidence="4 5">UAMH 11012</strain>
    </source>
</reference>
<dbReference type="PANTHER" id="PTHR44472">
    <property type="entry name" value="DDB1- AND CUL4-ASSOCIATED FACTOR 4-RELATED"/>
    <property type="match status" value="1"/>
</dbReference>
<keyword evidence="5" id="KW-1185">Reference proteome</keyword>
<feature type="compositionally biased region" description="Basic and acidic residues" evidence="3">
    <location>
        <begin position="488"/>
        <end position="502"/>
    </location>
</feature>
<evidence type="ECO:0000256" key="3">
    <source>
        <dbReference type="SAM" id="MobiDB-lite"/>
    </source>
</evidence>
<keyword evidence="1" id="KW-0853">WD repeat</keyword>
<dbReference type="EMBL" id="FJOG01000004">
    <property type="protein sequence ID" value="CZR53804.1"/>
    <property type="molecule type" value="Genomic_DNA"/>
</dbReference>
<dbReference type="OrthoDB" id="128867at2759"/>
<name>A0A1L7WM10_9HELO</name>
<evidence type="ECO:0000256" key="1">
    <source>
        <dbReference type="ARBA" id="ARBA00022574"/>
    </source>
</evidence>
<dbReference type="InterPro" id="IPR052254">
    <property type="entry name" value="CUL4-DDB1_E3_ligase_receptor"/>
</dbReference>
<accession>A0A1L7WM10</accession>
<evidence type="ECO:0000313" key="4">
    <source>
        <dbReference type="EMBL" id="CZR53804.1"/>
    </source>
</evidence>
<dbReference type="SUPFAM" id="SSF50978">
    <property type="entry name" value="WD40 repeat-like"/>
    <property type="match status" value="1"/>
</dbReference>
<evidence type="ECO:0008006" key="6">
    <source>
        <dbReference type="Google" id="ProtNLM"/>
    </source>
</evidence>
<dbReference type="STRING" id="576137.A0A1L7WM10"/>